<sequence>MPNTNSPASSDTPGKKRRRRSKKATFFLILQLLLLFGFMSVLLAGGVVTGYVAALVKDEPVRSYDEIHTKIFSNDLTGFAYYNDGTLIGQLRTPDEDRRLVKKSEVSPYLINAIIATEDKTFYEHHGVSLQSTLRGAYQEFTNQPVVTGGSTLTQQLIKNTILNADVNHKRKAKEIFSALRIERMFSKDQILEAYMNEIYFGHSANRTNIYGVQAAAKGIFNKDVKDLDLTQASYLAGMIQNPGSYSPFSTEGYKRGKERQKMVLDRMMENGYITKSQYDEASGANLQAILAKPERKAYSEFPYLMMDIEQRAAKALLDAQLASEGKDKDEIGKTEYRRMLDLKSREVLRSGYKIYTTVDKDLNKMMQDFASDPKNFAKNATYTNANGKRIENALEEVGSMLIQNKTGAILGMMGGRDFSVEQTNHTTAPRQPGSAMKPLAAYGPAFELGYLQPGSPIDDSPLALPDGQKGVHLPQNWDFKYHGMISAREALRQSWNVPAIRAYMKVGIPTALDFVKKMGVTTLVEDDDHATTGVIGGLTYGLTVEEITNAYATFANHGSFIDAYMIDRIEDSSGNVIFKHEIKPEPVFSEETAYLMTDMMRTVVDSGTGAGVRKYITRGIDIAGKTGTTNSDNDAWFVAYTPEVTLGVWTGYDEPHRVPNSRRPIEIWGKVMQNVMKTKPDLSGKNEKFQKPRNVITATIDSKSGLLPSELSKEAKHTITDLFNRQFVPTKVDDTHQKARVVTIDETRYLAKDGTPDEFVEEGIFFKPPDTQQLSAAQISALNKKAGTKAADWAERMPTETDPRTETPGAPVAPGKVTAGKGEKGIHISWQPGNETDLLGYRLYRASADHGFEKLAVIKDPKAGGYDDATAKASGTYGYYLTSVDITGAESSPSPIASLGTSTVWEYPIPGDTTPNSGTDTNNQPGTNGHGTQPGVDPNQPGTPTEPTDTNTNTNANGLPSTPKSLSIKKTGTGYALKWKANSGSEQVIAYNIYYSLDPANGFQLLDTAVGTTYVHSTPEKNGWYYVSAVNSNGESPQSASVNAAQAE</sequence>
<dbReference type="GO" id="GO:0071555">
    <property type="term" value="P:cell wall organization"/>
    <property type="evidence" value="ECO:0007669"/>
    <property type="project" value="UniProtKB-KW"/>
</dbReference>
<keyword evidence="18" id="KW-0812">Transmembrane</keyword>
<dbReference type="InterPro" id="IPR012338">
    <property type="entry name" value="Beta-lactam/transpept-like"/>
</dbReference>
<dbReference type="FunFam" id="1.10.3810.10:FF:000001">
    <property type="entry name" value="Penicillin-binding protein 1A"/>
    <property type="match status" value="1"/>
</dbReference>
<comment type="similarity">
    <text evidence="3">In the N-terminal section; belongs to the glycosyltransferase 51 family.</text>
</comment>
<dbReference type="SUPFAM" id="SSF53955">
    <property type="entry name" value="Lysozyme-like"/>
    <property type="match status" value="1"/>
</dbReference>
<feature type="region of interest" description="Disordered" evidence="17">
    <location>
        <begin position="789"/>
        <end position="821"/>
    </location>
</feature>
<evidence type="ECO:0000256" key="5">
    <source>
        <dbReference type="ARBA" id="ARBA00022645"/>
    </source>
</evidence>
<dbReference type="PANTHER" id="PTHR32282:SF11">
    <property type="entry name" value="PENICILLIN-BINDING PROTEIN 1B"/>
    <property type="match status" value="1"/>
</dbReference>
<keyword evidence="18" id="KW-1133">Transmembrane helix</keyword>
<keyword evidence="11" id="KW-0573">Peptidoglycan synthesis</keyword>
<dbReference type="AlphaFoldDB" id="A0A3M8DIP0"/>
<comment type="similarity">
    <text evidence="2">In the C-terminal section; belongs to the transpeptidase family.</text>
</comment>
<keyword evidence="7" id="KW-0328">Glycosyltransferase</keyword>
<dbReference type="Gene3D" id="2.60.40.10">
    <property type="entry name" value="Immunoglobulins"/>
    <property type="match status" value="2"/>
</dbReference>
<evidence type="ECO:0000256" key="13">
    <source>
        <dbReference type="ARBA" id="ARBA00023268"/>
    </source>
</evidence>
<evidence type="ECO:0000256" key="4">
    <source>
        <dbReference type="ARBA" id="ARBA00022475"/>
    </source>
</evidence>
<evidence type="ECO:0000256" key="18">
    <source>
        <dbReference type="SAM" id="Phobius"/>
    </source>
</evidence>
<evidence type="ECO:0000259" key="19">
    <source>
        <dbReference type="Pfam" id="PF00905"/>
    </source>
</evidence>
<evidence type="ECO:0000256" key="14">
    <source>
        <dbReference type="ARBA" id="ARBA00023316"/>
    </source>
</evidence>
<dbReference type="SUPFAM" id="SSF49265">
    <property type="entry name" value="Fibronectin type III"/>
    <property type="match status" value="1"/>
</dbReference>
<comment type="subcellular location">
    <subcellularLocation>
        <location evidence="1">Cell membrane</location>
    </subcellularLocation>
</comment>
<evidence type="ECO:0000256" key="9">
    <source>
        <dbReference type="ARBA" id="ARBA00022801"/>
    </source>
</evidence>
<dbReference type="SUPFAM" id="SSF56601">
    <property type="entry name" value="beta-lactamase/transpeptidase-like"/>
    <property type="match status" value="1"/>
</dbReference>
<protein>
    <submittedName>
        <fullName evidence="21">Penicillin-binding protein</fullName>
    </submittedName>
</protein>
<dbReference type="InterPro" id="IPR050396">
    <property type="entry name" value="Glycosyltr_51/Transpeptidase"/>
</dbReference>
<dbReference type="Gene3D" id="3.40.710.10">
    <property type="entry name" value="DD-peptidase/beta-lactamase superfamily"/>
    <property type="match status" value="1"/>
</dbReference>
<evidence type="ECO:0000259" key="20">
    <source>
        <dbReference type="Pfam" id="PF00912"/>
    </source>
</evidence>
<dbReference type="GO" id="GO:0006508">
    <property type="term" value="P:proteolysis"/>
    <property type="evidence" value="ECO:0007669"/>
    <property type="project" value="UniProtKB-KW"/>
</dbReference>
<keyword evidence="10" id="KW-0133">Cell shape</keyword>
<evidence type="ECO:0000256" key="8">
    <source>
        <dbReference type="ARBA" id="ARBA00022679"/>
    </source>
</evidence>
<dbReference type="InterPro" id="IPR013783">
    <property type="entry name" value="Ig-like_fold"/>
</dbReference>
<dbReference type="GO" id="GO:0030288">
    <property type="term" value="C:outer membrane-bounded periplasmic space"/>
    <property type="evidence" value="ECO:0007669"/>
    <property type="project" value="TreeGrafter"/>
</dbReference>
<evidence type="ECO:0000256" key="1">
    <source>
        <dbReference type="ARBA" id="ARBA00004236"/>
    </source>
</evidence>
<dbReference type="OrthoDB" id="9766909at2"/>
<dbReference type="InterPro" id="IPR003961">
    <property type="entry name" value="FN3_dom"/>
</dbReference>
<evidence type="ECO:0000256" key="11">
    <source>
        <dbReference type="ARBA" id="ARBA00022984"/>
    </source>
</evidence>
<keyword evidence="5" id="KW-0121">Carboxypeptidase</keyword>
<dbReference type="Pfam" id="PF00905">
    <property type="entry name" value="Transpeptidase"/>
    <property type="match status" value="1"/>
</dbReference>
<feature type="transmembrane region" description="Helical" evidence="18">
    <location>
        <begin position="25"/>
        <end position="53"/>
    </location>
</feature>
<dbReference type="GO" id="GO:0008360">
    <property type="term" value="P:regulation of cell shape"/>
    <property type="evidence" value="ECO:0007669"/>
    <property type="project" value="UniProtKB-KW"/>
</dbReference>
<dbReference type="PANTHER" id="PTHR32282">
    <property type="entry name" value="BINDING PROTEIN TRANSPEPTIDASE, PUTATIVE-RELATED"/>
    <property type="match status" value="1"/>
</dbReference>
<evidence type="ECO:0000256" key="17">
    <source>
        <dbReference type="SAM" id="MobiDB-lite"/>
    </source>
</evidence>
<dbReference type="RefSeq" id="WP_122919156.1">
    <property type="nucleotide sequence ID" value="NZ_RHHQ01000012.1"/>
</dbReference>
<dbReference type="Gene3D" id="1.10.3810.10">
    <property type="entry name" value="Biosynthetic peptidoglycan transglycosylase-like"/>
    <property type="match status" value="1"/>
</dbReference>
<keyword evidence="8" id="KW-0808">Transferase</keyword>
<name>A0A3M8DIP0_9BACL</name>
<comment type="catalytic activity">
    <reaction evidence="16">
        <text>[GlcNAc-(1-&gt;4)-Mur2Ac(oyl-L-Ala-gamma-D-Glu-L-Lys-D-Ala-D-Ala)](n)-di-trans,octa-cis-undecaprenyl diphosphate + beta-D-GlcNAc-(1-&gt;4)-Mur2Ac(oyl-L-Ala-gamma-D-Glu-L-Lys-D-Ala-D-Ala)-di-trans,octa-cis-undecaprenyl diphosphate = [GlcNAc-(1-&gt;4)-Mur2Ac(oyl-L-Ala-gamma-D-Glu-L-Lys-D-Ala-D-Ala)](n+1)-di-trans,octa-cis-undecaprenyl diphosphate + di-trans,octa-cis-undecaprenyl diphosphate + H(+)</text>
        <dbReference type="Rhea" id="RHEA:23708"/>
        <dbReference type="Rhea" id="RHEA-COMP:9602"/>
        <dbReference type="Rhea" id="RHEA-COMP:9603"/>
        <dbReference type="ChEBI" id="CHEBI:15378"/>
        <dbReference type="ChEBI" id="CHEBI:58405"/>
        <dbReference type="ChEBI" id="CHEBI:60033"/>
        <dbReference type="ChEBI" id="CHEBI:78435"/>
        <dbReference type="EC" id="2.4.99.28"/>
    </reaction>
</comment>
<comment type="catalytic activity">
    <reaction evidence="15">
        <text>Preferential cleavage: (Ac)2-L-Lys-D-Ala-|-D-Ala. Also transpeptidation of peptidyl-alanyl moieties that are N-acyl substituents of D-alanine.</text>
        <dbReference type="EC" id="3.4.16.4"/>
    </reaction>
</comment>
<dbReference type="Proteomes" id="UP000271031">
    <property type="component" value="Unassembled WGS sequence"/>
</dbReference>
<keyword evidence="22" id="KW-1185">Reference proteome</keyword>
<dbReference type="GO" id="GO:0005886">
    <property type="term" value="C:plasma membrane"/>
    <property type="evidence" value="ECO:0007669"/>
    <property type="project" value="UniProtKB-SubCell"/>
</dbReference>
<evidence type="ECO:0000256" key="3">
    <source>
        <dbReference type="ARBA" id="ARBA00007739"/>
    </source>
</evidence>
<dbReference type="InterPro" id="IPR001460">
    <property type="entry name" value="PCN-bd_Tpept"/>
</dbReference>
<feature type="compositionally biased region" description="Basic and acidic residues" evidence="17">
    <location>
        <begin position="793"/>
        <end position="806"/>
    </location>
</feature>
<comment type="caution">
    <text evidence="21">The sequence shown here is derived from an EMBL/GenBank/DDBJ whole genome shotgun (WGS) entry which is preliminary data.</text>
</comment>
<evidence type="ECO:0000256" key="7">
    <source>
        <dbReference type="ARBA" id="ARBA00022676"/>
    </source>
</evidence>
<evidence type="ECO:0000313" key="21">
    <source>
        <dbReference type="EMBL" id="RNB87459.1"/>
    </source>
</evidence>
<gene>
    <name evidence="21" type="ORF">EDM56_17570</name>
</gene>
<keyword evidence="6" id="KW-0645">Protease</keyword>
<dbReference type="InterPro" id="IPR023346">
    <property type="entry name" value="Lysozyme-like_dom_sf"/>
</dbReference>
<dbReference type="InterPro" id="IPR036950">
    <property type="entry name" value="PBP_transglycosylase"/>
</dbReference>
<keyword evidence="14" id="KW-0961">Cell wall biogenesis/degradation</keyword>
<accession>A0A3M8DIP0</accession>
<dbReference type="EMBL" id="RHHQ01000012">
    <property type="protein sequence ID" value="RNB87459.1"/>
    <property type="molecule type" value="Genomic_DNA"/>
</dbReference>
<keyword evidence="4" id="KW-1003">Cell membrane</keyword>
<dbReference type="Pfam" id="PF00912">
    <property type="entry name" value="Transgly"/>
    <property type="match status" value="1"/>
</dbReference>
<feature type="domain" description="Glycosyl transferase family 51" evidence="20">
    <location>
        <begin position="85"/>
        <end position="268"/>
    </location>
</feature>
<organism evidence="21 22">
    <name type="scientific">Brevibacillus fluminis</name>
    <dbReference type="NCBI Taxonomy" id="511487"/>
    <lineage>
        <taxon>Bacteria</taxon>
        <taxon>Bacillati</taxon>
        <taxon>Bacillota</taxon>
        <taxon>Bacilli</taxon>
        <taxon>Bacillales</taxon>
        <taxon>Paenibacillaceae</taxon>
        <taxon>Brevibacillus</taxon>
    </lineage>
</organism>
<evidence type="ECO:0000256" key="12">
    <source>
        <dbReference type="ARBA" id="ARBA00023136"/>
    </source>
</evidence>
<feature type="compositionally biased region" description="Low complexity" evidence="17">
    <location>
        <begin position="943"/>
        <end position="956"/>
    </location>
</feature>
<evidence type="ECO:0000256" key="2">
    <source>
        <dbReference type="ARBA" id="ARBA00007090"/>
    </source>
</evidence>
<reference evidence="21 22" key="1">
    <citation type="submission" date="2018-10" db="EMBL/GenBank/DDBJ databases">
        <title>Phylogenomics of Brevibacillus.</title>
        <authorList>
            <person name="Dunlap C."/>
        </authorList>
    </citation>
    <scope>NUCLEOTIDE SEQUENCE [LARGE SCALE GENOMIC DNA]</scope>
    <source>
        <strain evidence="21 22">JCM 15716</strain>
    </source>
</reference>
<keyword evidence="9" id="KW-0378">Hydrolase</keyword>
<dbReference type="CDD" id="cd00063">
    <property type="entry name" value="FN3"/>
    <property type="match status" value="1"/>
</dbReference>
<evidence type="ECO:0000256" key="15">
    <source>
        <dbReference type="ARBA" id="ARBA00034000"/>
    </source>
</evidence>
<feature type="compositionally biased region" description="Polar residues" evidence="17">
    <location>
        <begin position="957"/>
        <end position="968"/>
    </location>
</feature>
<evidence type="ECO:0000256" key="6">
    <source>
        <dbReference type="ARBA" id="ARBA00022670"/>
    </source>
</evidence>
<evidence type="ECO:0000256" key="10">
    <source>
        <dbReference type="ARBA" id="ARBA00022960"/>
    </source>
</evidence>
<dbReference type="InterPro" id="IPR036116">
    <property type="entry name" value="FN3_sf"/>
</dbReference>
<feature type="domain" description="Penicillin-binding protein transpeptidase" evidence="19">
    <location>
        <begin position="401"/>
        <end position="644"/>
    </location>
</feature>
<keyword evidence="13" id="KW-0511">Multifunctional enzyme</keyword>
<dbReference type="GO" id="GO:0008955">
    <property type="term" value="F:peptidoglycan glycosyltransferase activity"/>
    <property type="evidence" value="ECO:0007669"/>
    <property type="project" value="UniProtKB-EC"/>
</dbReference>
<feature type="compositionally biased region" description="Polar residues" evidence="17">
    <location>
        <begin position="914"/>
        <end position="932"/>
    </location>
</feature>
<dbReference type="InterPro" id="IPR001264">
    <property type="entry name" value="Glyco_trans_51"/>
</dbReference>
<dbReference type="GO" id="GO:0009252">
    <property type="term" value="P:peptidoglycan biosynthetic process"/>
    <property type="evidence" value="ECO:0007669"/>
    <property type="project" value="UniProtKB-KW"/>
</dbReference>
<dbReference type="GO" id="GO:0009002">
    <property type="term" value="F:serine-type D-Ala-D-Ala carboxypeptidase activity"/>
    <property type="evidence" value="ECO:0007669"/>
    <property type="project" value="UniProtKB-EC"/>
</dbReference>
<dbReference type="GO" id="GO:0008658">
    <property type="term" value="F:penicillin binding"/>
    <property type="evidence" value="ECO:0007669"/>
    <property type="project" value="InterPro"/>
</dbReference>
<keyword evidence="12 18" id="KW-0472">Membrane</keyword>
<feature type="region of interest" description="Disordered" evidence="17">
    <location>
        <begin position="906"/>
        <end position="968"/>
    </location>
</feature>
<evidence type="ECO:0000256" key="16">
    <source>
        <dbReference type="ARBA" id="ARBA00049902"/>
    </source>
</evidence>
<evidence type="ECO:0000313" key="22">
    <source>
        <dbReference type="Proteomes" id="UP000271031"/>
    </source>
</evidence>
<proteinExistence type="inferred from homology"/>